<protein>
    <recommendedName>
        <fullName evidence="1">N-acetyltransferase domain-containing protein</fullName>
    </recommendedName>
</protein>
<name>A0A8H3BDJ4_9AGAM</name>
<organism evidence="2 3">
    <name type="scientific">Rhizoctonia solani</name>
    <dbReference type="NCBI Taxonomy" id="456999"/>
    <lineage>
        <taxon>Eukaryota</taxon>
        <taxon>Fungi</taxon>
        <taxon>Dikarya</taxon>
        <taxon>Basidiomycota</taxon>
        <taxon>Agaricomycotina</taxon>
        <taxon>Agaricomycetes</taxon>
        <taxon>Cantharellales</taxon>
        <taxon>Ceratobasidiaceae</taxon>
        <taxon>Rhizoctonia</taxon>
    </lineage>
</organism>
<dbReference type="Gene3D" id="3.40.630.30">
    <property type="match status" value="1"/>
</dbReference>
<accession>A0A8H3BDJ4</accession>
<dbReference type="CDD" id="cd04301">
    <property type="entry name" value="NAT_SF"/>
    <property type="match status" value="1"/>
</dbReference>
<dbReference type="PANTHER" id="PTHR42791">
    <property type="entry name" value="GNAT FAMILY ACETYLTRANSFERASE"/>
    <property type="match status" value="1"/>
</dbReference>
<dbReference type="InterPro" id="IPR052523">
    <property type="entry name" value="Trichothecene_AcTrans"/>
</dbReference>
<dbReference type="EMBL" id="CAJMWW010000179">
    <property type="protein sequence ID" value="CAE6455048.1"/>
    <property type="molecule type" value="Genomic_DNA"/>
</dbReference>
<dbReference type="SUPFAM" id="SSF55729">
    <property type="entry name" value="Acyl-CoA N-acyltransferases (Nat)"/>
    <property type="match status" value="1"/>
</dbReference>
<sequence>MDVIIYSDPDAGTHLEKMSTLLSLAFSRPLDPMTIPAVGVTYENDPELHHEYNRAQLQAALTGAGRVFHAFININGLECLAGVAVWYEPGRQFLDDDEQRAYWVPCLSRLGSETRKWWQEVMMPCYNQLTVEGLGEGVKKELLHLQVLGVHPDFYRRGVGKALVRYMLTQSDLQGTASCVETTKQSNVLFYTGLGFEIKSERMIPSSHGDFVMWCLRREPSVGSSG</sequence>
<dbReference type="InterPro" id="IPR000182">
    <property type="entry name" value="GNAT_dom"/>
</dbReference>
<gene>
    <name evidence="2" type="ORF">RDB_LOCUS135302</name>
</gene>
<feature type="domain" description="N-acetyltransferase" evidence="1">
    <location>
        <begin position="142"/>
        <end position="197"/>
    </location>
</feature>
<reference evidence="2" key="1">
    <citation type="submission" date="2021-01" db="EMBL/GenBank/DDBJ databases">
        <authorList>
            <person name="Kaushik A."/>
        </authorList>
    </citation>
    <scope>NUCLEOTIDE SEQUENCE</scope>
    <source>
        <strain evidence="2">AG3-T5</strain>
    </source>
</reference>
<dbReference type="InterPro" id="IPR016181">
    <property type="entry name" value="Acyl_CoA_acyltransferase"/>
</dbReference>
<evidence type="ECO:0000313" key="2">
    <source>
        <dbReference type="EMBL" id="CAE6455048.1"/>
    </source>
</evidence>
<dbReference type="AlphaFoldDB" id="A0A8H3BDJ4"/>
<evidence type="ECO:0000259" key="1">
    <source>
        <dbReference type="Pfam" id="PF13508"/>
    </source>
</evidence>
<evidence type="ECO:0000313" key="3">
    <source>
        <dbReference type="Proteomes" id="UP000663841"/>
    </source>
</evidence>
<dbReference type="GO" id="GO:0016747">
    <property type="term" value="F:acyltransferase activity, transferring groups other than amino-acyl groups"/>
    <property type="evidence" value="ECO:0007669"/>
    <property type="project" value="InterPro"/>
</dbReference>
<dbReference type="PANTHER" id="PTHR42791:SF1">
    <property type="entry name" value="N-ACETYLTRANSFERASE DOMAIN-CONTAINING PROTEIN"/>
    <property type="match status" value="1"/>
</dbReference>
<dbReference type="Proteomes" id="UP000663841">
    <property type="component" value="Unassembled WGS sequence"/>
</dbReference>
<proteinExistence type="predicted"/>
<comment type="caution">
    <text evidence="2">The sequence shown here is derived from an EMBL/GenBank/DDBJ whole genome shotgun (WGS) entry which is preliminary data.</text>
</comment>
<dbReference type="Pfam" id="PF13508">
    <property type="entry name" value="Acetyltransf_7"/>
    <property type="match status" value="1"/>
</dbReference>